<evidence type="ECO:0000313" key="1">
    <source>
        <dbReference type="EMBL" id="CAL1382047.1"/>
    </source>
</evidence>
<reference evidence="1 2" key="1">
    <citation type="submission" date="2024-04" db="EMBL/GenBank/DDBJ databases">
        <authorList>
            <person name="Fracassetti M."/>
        </authorList>
    </citation>
    <scope>NUCLEOTIDE SEQUENCE [LARGE SCALE GENOMIC DNA]</scope>
</reference>
<dbReference type="EMBL" id="OZ034817">
    <property type="protein sequence ID" value="CAL1382047.1"/>
    <property type="molecule type" value="Genomic_DNA"/>
</dbReference>
<accession>A0AAV2E8F4</accession>
<keyword evidence="2" id="KW-1185">Reference proteome</keyword>
<dbReference type="AlphaFoldDB" id="A0AAV2E8F4"/>
<sequence length="110" mass="12147">MGFNSVSMKSILDHPKTCWKAQCGSPRSPDFHPKHSHSCFAPTMKNRGLQPLLQRTGTPASALEDPHLNFPFPLLAPPRLGAFATGWPDLQQLLLAIEALEQKSFRNSAI</sequence>
<gene>
    <name evidence="1" type="ORF">LTRI10_LOCUS23391</name>
</gene>
<organism evidence="1 2">
    <name type="scientific">Linum trigynum</name>
    <dbReference type="NCBI Taxonomy" id="586398"/>
    <lineage>
        <taxon>Eukaryota</taxon>
        <taxon>Viridiplantae</taxon>
        <taxon>Streptophyta</taxon>
        <taxon>Embryophyta</taxon>
        <taxon>Tracheophyta</taxon>
        <taxon>Spermatophyta</taxon>
        <taxon>Magnoliopsida</taxon>
        <taxon>eudicotyledons</taxon>
        <taxon>Gunneridae</taxon>
        <taxon>Pentapetalae</taxon>
        <taxon>rosids</taxon>
        <taxon>fabids</taxon>
        <taxon>Malpighiales</taxon>
        <taxon>Linaceae</taxon>
        <taxon>Linum</taxon>
    </lineage>
</organism>
<proteinExistence type="predicted"/>
<name>A0AAV2E8F4_9ROSI</name>
<protein>
    <submittedName>
        <fullName evidence="1">Uncharacterized protein</fullName>
    </submittedName>
</protein>
<dbReference type="Proteomes" id="UP001497516">
    <property type="component" value="Chromosome 4"/>
</dbReference>
<evidence type="ECO:0000313" key="2">
    <source>
        <dbReference type="Proteomes" id="UP001497516"/>
    </source>
</evidence>